<feature type="transmembrane region" description="Helical" evidence="1">
    <location>
        <begin position="41"/>
        <end position="61"/>
    </location>
</feature>
<keyword evidence="1" id="KW-0472">Membrane</keyword>
<accession>A0A067SWR7</accession>
<keyword evidence="1" id="KW-0812">Transmembrane</keyword>
<organism evidence="2 3">
    <name type="scientific">Galerina marginata (strain CBS 339.88)</name>
    <dbReference type="NCBI Taxonomy" id="685588"/>
    <lineage>
        <taxon>Eukaryota</taxon>
        <taxon>Fungi</taxon>
        <taxon>Dikarya</taxon>
        <taxon>Basidiomycota</taxon>
        <taxon>Agaricomycotina</taxon>
        <taxon>Agaricomycetes</taxon>
        <taxon>Agaricomycetidae</taxon>
        <taxon>Agaricales</taxon>
        <taxon>Agaricineae</taxon>
        <taxon>Strophariaceae</taxon>
        <taxon>Galerina</taxon>
    </lineage>
</organism>
<dbReference type="HOGENOM" id="CLU_017508_0_0_1"/>
<feature type="transmembrane region" description="Helical" evidence="1">
    <location>
        <begin position="68"/>
        <end position="90"/>
    </location>
</feature>
<feature type="transmembrane region" description="Helical" evidence="1">
    <location>
        <begin position="610"/>
        <end position="630"/>
    </location>
</feature>
<keyword evidence="1" id="KW-1133">Transmembrane helix</keyword>
<evidence type="ECO:0000313" key="3">
    <source>
        <dbReference type="Proteomes" id="UP000027222"/>
    </source>
</evidence>
<protein>
    <submittedName>
        <fullName evidence="2">Uncharacterized protein</fullName>
    </submittedName>
</protein>
<gene>
    <name evidence="2" type="ORF">GALMADRAFT_71149</name>
</gene>
<dbReference type="EMBL" id="KL142383">
    <property type="protein sequence ID" value="KDR74467.1"/>
    <property type="molecule type" value="Genomic_DNA"/>
</dbReference>
<evidence type="ECO:0000313" key="2">
    <source>
        <dbReference type="EMBL" id="KDR74467.1"/>
    </source>
</evidence>
<reference evidence="3" key="1">
    <citation type="journal article" date="2014" name="Proc. Natl. Acad. Sci. U.S.A.">
        <title>Extensive sampling of basidiomycete genomes demonstrates inadequacy of the white-rot/brown-rot paradigm for wood decay fungi.</title>
        <authorList>
            <person name="Riley R."/>
            <person name="Salamov A.A."/>
            <person name="Brown D.W."/>
            <person name="Nagy L.G."/>
            <person name="Floudas D."/>
            <person name="Held B.W."/>
            <person name="Levasseur A."/>
            <person name="Lombard V."/>
            <person name="Morin E."/>
            <person name="Otillar R."/>
            <person name="Lindquist E.A."/>
            <person name="Sun H."/>
            <person name="LaButti K.M."/>
            <person name="Schmutz J."/>
            <person name="Jabbour D."/>
            <person name="Luo H."/>
            <person name="Baker S.E."/>
            <person name="Pisabarro A.G."/>
            <person name="Walton J.D."/>
            <person name="Blanchette R.A."/>
            <person name="Henrissat B."/>
            <person name="Martin F."/>
            <person name="Cullen D."/>
            <person name="Hibbett D.S."/>
            <person name="Grigoriev I.V."/>
        </authorList>
    </citation>
    <scope>NUCLEOTIDE SEQUENCE [LARGE SCALE GENOMIC DNA]</scope>
    <source>
        <strain evidence="3">CBS 339.88</strain>
    </source>
</reference>
<keyword evidence="3" id="KW-1185">Reference proteome</keyword>
<dbReference type="OrthoDB" id="8191639at2759"/>
<dbReference type="Proteomes" id="UP000027222">
    <property type="component" value="Unassembled WGS sequence"/>
</dbReference>
<sequence length="687" mass="76329">MTPSPSSSKFLDTPPLSHRFHRPMERHPFAEGYEVPQWRQLILHIGLCALAYPILLVFVIASTGKSLFWARFSVGAGCGLLGFMLGLSLLNLARGILEAATWATVIHQSRIPNVPGVRLKDLATHSNNPLGSLGALWLLWDRHSYQGADREYRKFYDKRPWSLWILFFLLNVLLSGALSFLLGRVVDISVHVIHQSQEYQEVAVVADVSDRDINRAKGLLSAFENFTFTWTLAPFSTRGSLPAAVSFAWDNDTVYFSEVSLSQLVPGGSGFGTFQSDTTSPSLDIDPQLIEKDPSVGVDPGAVLRFPRWGIRIECVKIPDIPHNLVPLSEHNFTYLFTPRDTLRPLFQHFNLLLPQDYEQSFNFSSTLYLNDTLPSGINTSSIAMGARFSDNGVAHSMKSTPLSLGANGDGFITLEHILVRLNDSFAPQGKFGVKGNLSIPDEDGFLTFIGYDAAVCLELYEPWILEVYNGSVSLPSSLRIVDKSATITDMNNQFTTEQLKGSKISDPLVKRNLTSTNLSPVYIVGHENSVNQILKDNGRDSNYVPSPTLISFTSGDGPYGYTELSEVYYAKARALADATNFLPYFVGSSLSVARRYPDQVVTNTKIANVQIAVIIFFVCLMGAISALFVPRLPLDLPQRGFDLYSWFSAFYAKELVAEKPGSLDRHMELKEVVEYAGDMKFYYATN</sequence>
<evidence type="ECO:0000256" key="1">
    <source>
        <dbReference type="SAM" id="Phobius"/>
    </source>
</evidence>
<proteinExistence type="predicted"/>
<feature type="transmembrane region" description="Helical" evidence="1">
    <location>
        <begin position="161"/>
        <end position="182"/>
    </location>
</feature>
<name>A0A067SWR7_GALM3</name>
<dbReference type="STRING" id="685588.A0A067SWR7"/>
<dbReference type="AlphaFoldDB" id="A0A067SWR7"/>